<gene>
    <name evidence="2" type="ORF">SK128_026096</name>
</gene>
<keyword evidence="3" id="KW-1185">Reference proteome</keyword>
<protein>
    <submittedName>
        <fullName evidence="2">Uncharacterized protein</fullName>
    </submittedName>
</protein>
<evidence type="ECO:0000313" key="2">
    <source>
        <dbReference type="EMBL" id="KAK7075470.1"/>
    </source>
</evidence>
<proteinExistence type="predicted"/>
<evidence type="ECO:0000256" key="1">
    <source>
        <dbReference type="SAM" id="MobiDB-lite"/>
    </source>
</evidence>
<reference evidence="2 3" key="1">
    <citation type="submission" date="2023-11" db="EMBL/GenBank/DDBJ databases">
        <title>Halocaridina rubra genome assembly.</title>
        <authorList>
            <person name="Smith C."/>
        </authorList>
    </citation>
    <scope>NUCLEOTIDE SEQUENCE [LARGE SCALE GENOMIC DNA]</scope>
    <source>
        <strain evidence="2">EP-1</strain>
        <tissue evidence="2">Whole</tissue>
    </source>
</reference>
<name>A0AAN8XAW8_HALRR</name>
<organism evidence="2 3">
    <name type="scientific">Halocaridina rubra</name>
    <name type="common">Hawaiian red shrimp</name>
    <dbReference type="NCBI Taxonomy" id="373956"/>
    <lineage>
        <taxon>Eukaryota</taxon>
        <taxon>Metazoa</taxon>
        <taxon>Ecdysozoa</taxon>
        <taxon>Arthropoda</taxon>
        <taxon>Crustacea</taxon>
        <taxon>Multicrustacea</taxon>
        <taxon>Malacostraca</taxon>
        <taxon>Eumalacostraca</taxon>
        <taxon>Eucarida</taxon>
        <taxon>Decapoda</taxon>
        <taxon>Pleocyemata</taxon>
        <taxon>Caridea</taxon>
        <taxon>Atyoidea</taxon>
        <taxon>Atyidae</taxon>
        <taxon>Halocaridina</taxon>
    </lineage>
</organism>
<dbReference type="EMBL" id="JAXCGZ010010590">
    <property type="protein sequence ID" value="KAK7075470.1"/>
    <property type="molecule type" value="Genomic_DNA"/>
</dbReference>
<feature type="non-terminal residue" evidence="2">
    <location>
        <position position="1"/>
    </location>
</feature>
<sequence length="63" mass="6931">IIGGEAVKHAQKPLNPASNPASESDVAEKWLDYIVFTRVGIVGHALLQRHLYVAEVIEQPIQL</sequence>
<dbReference type="AlphaFoldDB" id="A0AAN8XAW8"/>
<accession>A0AAN8XAW8</accession>
<evidence type="ECO:0000313" key="3">
    <source>
        <dbReference type="Proteomes" id="UP001381693"/>
    </source>
</evidence>
<dbReference type="Proteomes" id="UP001381693">
    <property type="component" value="Unassembled WGS sequence"/>
</dbReference>
<feature type="region of interest" description="Disordered" evidence="1">
    <location>
        <begin position="1"/>
        <end position="24"/>
    </location>
</feature>
<comment type="caution">
    <text evidence="2">The sequence shown here is derived from an EMBL/GenBank/DDBJ whole genome shotgun (WGS) entry which is preliminary data.</text>
</comment>